<dbReference type="InterPro" id="IPR003877">
    <property type="entry name" value="SPRY_dom"/>
</dbReference>
<evidence type="ECO:0000313" key="3">
    <source>
        <dbReference type="Proteomes" id="UP000688137"/>
    </source>
</evidence>
<gene>
    <name evidence="2" type="ORF">PPRIM_AZ9-3.1.T0690134</name>
</gene>
<name>A0A8S1MQ17_PARPR</name>
<keyword evidence="3" id="KW-1185">Reference proteome</keyword>
<dbReference type="EMBL" id="CAJJDM010000072">
    <property type="protein sequence ID" value="CAD8083147.1"/>
    <property type="molecule type" value="Genomic_DNA"/>
</dbReference>
<sequence length="392" mass="46423">MNFMMCKYHPENQVIFLLWNDSMLQFACEECSENQKKQENKQILKQLSIRKALKEPDYFLGEFNLNKENRQLIKQIENLPIQKLNSLMQTIDTCVKEIQISLSDLINKIKENILNIIQRKEKLRNNLEKISFYAQFTVVFQGLNSQKCLTDDVLNQIEDTIRQLFFEIDKNQNSFNQEVQKQLLLPKIEKINDSKQYQIFIKKLQNFKDSISPFLIQNTQDLIQYQQNYNKDLKFSNIHKQSQIQVSLEGKMAYAAEDVWQVVLCEQPIPQNRKISFYFNILQLHQFYCGICFKNLISKDYRGYVSNIGHGYYLMCRYGNIYSHHDNKINGQQKGFPSYNGDTIEIIVDMIEKTITWTNNRSKQSFKLTIQTIDTLYPCLRIAKSKVQILQC</sequence>
<dbReference type="AlphaFoldDB" id="A0A8S1MQ17"/>
<dbReference type="OMA" id="QFYCGIC"/>
<comment type="caution">
    <text evidence="2">The sequence shown here is derived from an EMBL/GenBank/DDBJ whole genome shotgun (WGS) entry which is preliminary data.</text>
</comment>
<protein>
    <recommendedName>
        <fullName evidence="1">SPRY domain-containing protein</fullName>
    </recommendedName>
</protein>
<dbReference type="Proteomes" id="UP000688137">
    <property type="component" value="Unassembled WGS sequence"/>
</dbReference>
<dbReference type="Pfam" id="PF00622">
    <property type="entry name" value="SPRY"/>
    <property type="match status" value="1"/>
</dbReference>
<proteinExistence type="predicted"/>
<evidence type="ECO:0000313" key="2">
    <source>
        <dbReference type="EMBL" id="CAD8083147.1"/>
    </source>
</evidence>
<accession>A0A8S1MQ17</accession>
<organism evidence="2 3">
    <name type="scientific">Paramecium primaurelia</name>
    <dbReference type="NCBI Taxonomy" id="5886"/>
    <lineage>
        <taxon>Eukaryota</taxon>
        <taxon>Sar</taxon>
        <taxon>Alveolata</taxon>
        <taxon>Ciliophora</taxon>
        <taxon>Intramacronucleata</taxon>
        <taxon>Oligohymenophorea</taxon>
        <taxon>Peniculida</taxon>
        <taxon>Parameciidae</taxon>
        <taxon>Paramecium</taxon>
    </lineage>
</organism>
<reference evidence="2" key="1">
    <citation type="submission" date="2021-01" db="EMBL/GenBank/DDBJ databases">
        <authorList>
            <consortium name="Genoscope - CEA"/>
            <person name="William W."/>
        </authorList>
    </citation>
    <scope>NUCLEOTIDE SEQUENCE</scope>
</reference>
<feature type="domain" description="SPRY" evidence="1">
    <location>
        <begin position="277"/>
        <end position="388"/>
    </location>
</feature>
<evidence type="ECO:0000259" key="1">
    <source>
        <dbReference type="Pfam" id="PF00622"/>
    </source>
</evidence>